<sequence length="114" mass="12259">MLDSGWEKRIRGGTLVPDMAIDLHGHSLSAAHVRLDRALAQARAQDVRILLVVTGKPRPRDGGMGSGQRGAIRSEIGHWLHGSAHADAIASVRVAHPRHGGDGALYIILRRKKG</sequence>
<dbReference type="InterPro" id="IPR036063">
    <property type="entry name" value="Smr_dom_sf"/>
</dbReference>
<keyword evidence="3" id="KW-1185">Reference proteome</keyword>
<dbReference type="GO" id="GO:0004519">
    <property type="term" value="F:endonuclease activity"/>
    <property type="evidence" value="ECO:0007669"/>
    <property type="project" value="UniProtKB-KW"/>
</dbReference>
<dbReference type="InterPro" id="IPR002625">
    <property type="entry name" value="Smr_dom"/>
</dbReference>
<keyword evidence="2" id="KW-0378">Hydrolase</keyword>
<protein>
    <submittedName>
        <fullName evidence="2">DNA-nicking Smr family endonuclease</fullName>
    </submittedName>
</protein>
<dbReference type="Gene3D" id="3.30.1370.110">
    <property type="match status" value="1"/>
</dbReference>
<dbReference type="SUPFAM" id="SSF160443">
    <property type="entry name" value="SMR domain-like"/>
    <property type="match status" value="1"/>
</dbReference>
<dbReference type="Proteomes" id="UP000552757">
    <property type="component" value="Unassembled WGS sequence"/>
</dbReference>
<dbReference type="EMBL" id="JACIEB010000006">
    <property type="protein sequence ID" value="MBB3983037.1"/>
    <property type="molecule type" value="Genomic_DNA"/>
</dbReference>
<name>A0A7W6DLX1_9SPHN</name>
<dbReference type="PANTHER" id="PTHR35562:SF2">
    <property type="entry name" value="DNA ENDONUCLEASE SMRA-RELATED"/>
    <property type="match status" value="1"/>
</dbReference>
<evidence type="ECO:0000259" key="1">
    <source>
        <dbReference type="PROSITE" id="PS50828"/>
    </source>
</evidence>
<gene>
    <name evidence="2" type="ORF">GGR44_002717</name>
</gene>
<dbReference type="Pfam" id="PF01713">
    <property type="entry name" value="Smr"/>
    <property type="match status" value="1"/>
</dbReference>
<keyword evidence="2" id="KW-0255">Endonuclease</keyword>
<proteinExistence type="predicted"/>
<organism evidence="2 3">
    <name type="scientific">Sphingobium fontiphilum</name>
    <dbReference type="NCBI Taxonomy" id="944425"/>
    <lineage>
        <taxon>Bacteria</taxon>
        <taxon>Pseudomonadati</taxon>
        <taxon>Pseudomonadota</taxon>
        <taxon>Alphaproteobacteria</taxon>
        <taxon>Sphingomonadales</taxon>
        <taxon>Sphingomonadaceae</taxon>
        <taxon>Sphingobium</taxon>
    </lineage>
</organism>
<dbReference type="AlphaFoldDB" id="A0A7W6DLX1"/>
<evidence type="ECO:0000313" key="2">
    <source>
        <dbReference type="EMBL" id="MBB3983037.1"/>
    </source>
</evidence>
<comment type="caution">
    <text evidence="2">The sequence shown here is derived from an EMBL/GenBank/DDBJ whole genome shotgun (WGS) entry which is preliminary data.</text>
</comment>
<dbReference type="PROSITE" id="PS50828">
    <property type="entry name" value="SMR"/>
    <property type="match status" value="1"/>
</dbReference>
<feature type="domain" description="Smr" evidence="1">
    <location>
        <begin position="21"/>
        <end position="110"/>
    </location>
</feature>
<dbReference type="PANTHER" id="PTHR35562">
    <property type="entry name" value="DNA ENDONUCLEASE SMRA-RELATED"/>
    <property type="match status" value="1"/>
</dbReference>
<keyword evidence="2" id="KW-0540">Nuclease</keyword>
<reference evidence="2 3" key="1">
    <citation type="submission" date="2020-08" db="EMBL/GenBank/DDBJ databases">
        <title>Genomic Encyclopedia of Type Strains, Phase IV (KMG-IV): sequencing the most valuable type-strain genomes for metagenomic binning, comparative biology and taxonomic classification.</title>
        <authorList>
            <person name="Goeker M."/>
        </authorList>
    </citation>
    <scope>NUCLEOTIDE SEQUENCE [LARGE SCALE GENOMIC DNA]</scope>
    <source>
        <strain evidence="2 3">DSM 29348</strain>
    </source>
</reference>
<evidence type="ECO:0000313" key="3">
    <source>
        <dbReference type="Proteomes" id="UP000552757"/>
    </source>
</evidence>
<accession>A0A7W6DLX1</accession>